<keyword evidence="2" id="KW-1185">Reference proteome</keyword>
<dbReference type="Proteomes" id="UP000053477">
    <property type="component" value="Unassembled WGS sequence"/>
</dbReference>
<gene>
    <name evidence="1" type="ORF">SCHPADRAFT_927105</name>
</gene>
<evidence type="ECO:0000313" key="1">
    <source>
        <dbReference type="EMBL" id="KLO15621.1"/>
    </source>
</evidence>
<protein>
    <recommendedName>
        <fullName evidence="3">F-box domain-containing protein</fullName>
    </recommendedName>
</protein>
<organism evidence="1 2">
    <name type="scientific">Schizopora paradoxa</name>
    <dbReference type="NCBI Taxonomy" id="27342"/>
    <lineage>
        <taxon>Eukaryota</taxon>
        <taxon>Fungi</taxon>
        <taxon>Dikarya</taxon>
        <taxon>Basidiomycota</taxon>
        <taxon>Agaricomycotina</taxon>
        <taxon>Agaricomycetes</taxon>
        <taxon>Hymenochaetales</taxon>
        <taxon>Schizoporaceae</taxon>
        <taxon>Schizopora</taxon>
    </lineage>
</organism>
<dbReference type="AlphaFoldDB" id="A0A0H2SEY1"/>
<reference evidence="1 2" key="1">
    <citation type="submission" date="2015-04" db="EMBL/GenBank/DDBJ databases">
        <title>Complete genome sequence of Schizopora paradoxa KUC8140, a cosmopolitan wood degrader in East Asia.</title>
        <authorList>
            <consortium name="DOE Joint Genome Institute"/>
            <person name="Min B."/>
            <person name="Park H."/>
            <person name="Jang Y."/>
            <person name="Kim J.-J."/>
            <person name="Kim K.H."/>
            <person name="Pangilinan J."/>
            <person name="Lipzen A."/>
            <person name="Riley R."/>
            <person name="Grigoriev I.V."/>
            <person name="Spatafora J.W."/>
            <person name="Choi I.-G."/>
        </authorList>
    </citation>
    <scope>NUCLEOTIDE SEQUENCE [LARGE SCALE GENOMIC DNA]</scope>
    <source>
        <strain evidence="1 2">KUC8140</strain>
    </source>
</reference>
<dbReference type="EMBL" id="KQ085927">
    <property type="protein sequence ID" value="KLO15621.1"/>
    <property type="molecule type" value="Genomic_DNA"/>
</dbReference>
<accession>A0A0H2SEY1</accession>
<sequence length="405" mass="46404">MTVRRPRTTRKVDVPPKVLDLIFEFRDRMVKRFQYPPERRLHPLLFVCKAWHEVAERRIYASVSLGDNITVVDEDGDEDEVDGEVVCEMFYETVRANPRLASLVRELRLGTMYHAREETEHHIALLKICKNVEHVKISGYNGYVLDELKAVLGAKENLVSLTISRYGLSDREGSCFFSTSDFFHYILKWPKLEKIYLHNRTLGSYFDDDAALPTPSSVAGRNPALREVTVRDNILTPEHLALLSKMAPQIRRLEIYIHGSSIPALQSSLQTWSSTLAHLDLHVDGEIKDSLAPVCSGLTELRYLKVDSVVIPPSEFVHFNRLEALMYFTTSKDAEELAQIIEKKGSLQSLRKATCDHTKVKLPSETVQKLREVCETRGIKFCKSFCEEELSRYCADRGEEYDGDY</sequence>
<name>A0A0H2SEY1_9AGAM</name>
<dbReference type="SUPFAM" id="SSF52047">
    <property type="entry name" value="RNI-like"/>
    <property type="match status" value="1"/>
</dbReference>
<proteinExistence type="predicted"/>
<dbReference type="Gene3D" id="3.80.10.10">
    <property type="entry name" value="Ribonuclease Inhibitor"/>
    <property type="match status" value="1"/>
</dbReference>
<evidence type="ECO:0000313" key="2">
    <source>
        <dbReference type="Proteomes" id="UP000053477"/>
    </source>
</evidence>
<dbReference type="OrthoDB" id="3062575at2759"/>
<evidence type="ECO:0008006" key="3">
    <source>
        <dbReference type="Google" id="ProtNLM"/>
    </source>
</evidence>
<dbReference type="InterPro" id="IPR032675">
    <property type="entry name" value="LRR_dom_sf"/>
</dbReference>
<dbReference type="InParanoid" id="A0A0H2SEY1"/>